<name>A0AAV4NIJ9_CAEEX</name>
<proteinExistence type="predicted"/>
<keyword evidence="3" id="KW-1185">Reference proteome</keyword>
<reference evidence="2 3" key="1">
    <citation type="submission" date="2021-06" db="EMBL/GenBank/DDBJ databases">
        <title>Caerostris extrusa draft genome.</title>
        <authorList>
            <person name="Kono N."/>
            <person name="Arakawa K."/>
        </authorList>
    </citation>
    <scope>NUCLEOTIDE SEQUENCE [LARGE SCALE GENOMIC DNA]</scope>
</reference>
<comment type="caution">
    <text evidence="2">The sequence shown here is derived from an EMBL/GenBank/DDBJ whole genome shotgun (WGS) entry which is preliminary data.</text>
</comment>
<organism evidence="2 3">
    <name type="scientific">Caerostris extrusa</name>
    <name type="common">Bark spider</name>
    <name type="synonym">Caerostris bankana</name>
    <dbReference type="NCBI Taxonomy" id="172846"/>
    <lineage>
        <taxon>Eukaryota</taxon>
        <taxon>Metazoa</taxon>
        <taxon>Ecdysozoa</taxon>
        <taxon>Arthropoda</taxon>
        <taxon>Chelicerata</taxon>
        <taxon>Arachnida</taxon>
        <taxon>Araneae</taxon>
        <taxon>Araneomorphae</taxon>
        <taxon>Entelegynae</taxon>
        <taxon>Araneoidea</taxon>
        <taxon>Araneidae</taxon>
        <taxon>Caerostris</taxon>
    </lineage>
</organism>
<accession>A0AAV4NIJ9</accession>
<protein>
    <submittedName>
        <fullName evidence="2">Uncharacterized protein</fullName>
    </submittedName>
</protein>
<sequence length="73" mass="8366">MQVLKAENKRPGPPKSTAPTPRSFLFQDRQETFQKIRSPLTQQGRVKGLFRNRLPTEMSAGISLPLMPEDLDW</sequence>
<evidence type="ECO:0000313" key="2">
    <source>
        <dbReference type="EMBL" id="GIX84478.1"/>
    </source>
</evidence>
<dbReference type="EMBL" id="BPLR01003430">
    <property type="protein sequence ID" value="GIX84478.1"/>
    <property type="molecule type" value="Genomic_DNA"/>
</dbReference>
<feature type="region of interest" description="Disordered" evidence="1">
    <location>
        <begin position="1"/>
        <end position="22"/>
    </location>
</feature>
<feature type="compositionally biased region" description="Basic and acidic residues" evidence="1">
    <location>
        <begin position="1"/>
        <end position="10"/>
    </location>
</feature>
<evidence type="ECO:0000313" key="3">
    <source>
        <dbReference type="Proteomes" id="UP001054945"/>
    </source>
</evidence>
<dbReference type="AlphaFoldDB" id="A0AAV4NIJ9"/>
<gene>
    <name evidence="2" type="ORF">CEXT_499331</name>
</gene>
<dbReference type="Proteomes" id="UP001054945">
    <property type="component" value="Unassembled WGS sequence"/>
</dbReference>
<evidence type="ECO:0000256" key="1">
    <source>
        <dbReference type="SAM" id="MobiDB-lite"/>
    </source>
</evidence>